<protein>
    <submittedName>
        <fullName evidence="1">F-box domain-containing protein</fullName>
    </submittedName>
</protein>
<keyword evidence="2" id="KW-1185">Reference proteome</keyword>
<evidence type="ECO:0000313" key="2">
    <source>
        <dbReference type="Proteomes" id="UP001362999"/>
    </source>
</evidence>
<dbReference type="Proteomes" id="UP001362999">
    <property type="component" value="Unassembled WGS sequence"/>
</dbReference>
<comment type="caution">
    <text evidence="1">The sequence shown here is derived from an EMBL/GenBank/DDBJ whole genome shotgun (WGS) entry which is preliminary data.</text>
</comment>
<name>A0AAW0D0I0_9AGAR</name>
<dbReference type="AlphaFoldDB" id="A0AAW0D0I0"/>
<reference evidence="1 2" key="1">
    <citation type="journal article" date="2024" name="J Genomics">
        <title>Draft genome sequencing and assembly of Favolaschia claudopus CIRM-BRFM 2984 isolated from oak limbs.</title>
        <authorList>
            <person name="Navarro D."/>
            <person name="Drula E."/>
            <person name="Chaduli D."/>
            <person name="Cazenave R."/>
            <person name="Ahrendt S."/>
            <person name="Wang J."/>
            <person name="Lipzen A."/>
            <person name="Daum C."/>
            <person name="Barry K."/>
            <person name="Grigoriev I.V."/>
            <person name="Favel A."/>
            <person name="Rosso M.N."/>
            <person name="Martin F."/>
        </authorList>
    </citation>
    <scope>NUCLEOTIDE SEQUENCE [LARGE SCALE GENOMIC DNA]</scope>
    <source>
        <strain evidence="1 2">CIRM-BRFM 2984</strain>
    </source>
</reference>
<accession>A0AAW0D0I0</accession>
<organism evidence="1 2">
    <name type="scientific">Favolaschia claudopus</name>
    <dbReference type="NCBI Taxonomy" id="2862362"/>
    <lineage>
        <taxon>Eukaryota</taxon>
        <taxon>Fungi</taxon>
        <taxon>Dikarya</taxon>
        <taxon>Basidiomycota</taxon>
        <taxon>Agaricomycotina</taxon>
        <taxon>Agaricomycetes</taxon>
        <taxon>Agaricomycetidae</taxon>
        <taxon>Agaricales</taxon>
        <taxon>Marasmiineae</taxon>
        <taxon>Mycenaceae</taxon>
        <taxon>Favolaschia</taxon>
    </lineage>
</organism>
<sequence length="524" mass="59745">MASTNPTGGWTFPSLEYMVPANVPYYVPPAQDVDYEFQSEEEDSDSDLDENLESLGAAPGKRPGVVNSDIVQPAFLSRVPVEIYSRIFMLNLPSHETNDEPAPWTVSQVCYRWREIVLAQRGLWTFIDVRSHRRKKFTNTFRLKTQLRRSGDLPLDIQFSAQQHVYVTDEIVLTRMQFDTKQTSPDESVWAFTSQDLRMLQILAKHAARWEKFSMDAPKGLWDHLSASLGGEFALLRVLKVELEAGKPNLEDDGLEYDDSGPAVSLLMFEDAPRLEEVSLNLNYRHVRVSAALPFEQLLRFAGHNNWDGHLRTLRSAHNLVECKLQVEQVHDGRPPVLPKPILLPRLKRLAVFDGAFLQYIDASELNELHTRYHPTTLPAFLRQTPKLTKLILGGDIESTPLINVTPLLQVVNQTLTFLALMLPPPTAFFSDFADASLDLAPILETLMLNPIYQDDAAQRQDDLLRAAETRWRKGTLRRVRIPKPLQPGVEERIALLQKEGLDIQCQRLWEIRDQFAFEFSVNG</sequence>
<evidence type="ECO:0000313" key="1">
    <source>
        <dbReference type="EMBL" id="KAK7044514.1"/>
    </source>
</evidence>
<dbReference type="EMBL" id="JAWWNJ010000011">
    <property type="protein sequence ID" value="KAK7044514.1"/>
    <property type="molecule type" value="Genomic_DNA"/>
</dbReference>
<proteinExistence type="predicted"/>
<gene>
    <name evidence="1" type="ORF">R3P38DRAFT_3346869</name>
</gene>